<comment type="caution">
    <text evidence="1">The sequence shown here is derived from an EMBL/GenBank/DDBJ whole genome shotgun (WGS) entry which is preliminary data.</text>
</comment>
<protein>
    <submittedName>
        <fullName evidence="1">Uncharacterized protein</fullName>
    </submittedName>
</protein>
<reference evidence="1 2" key="1">
    <citation type="submission" date="2016-03" db="EMBL/GenBank/DDBJ databases">
        <authorList>
            <person name="Ploux O."/>
        </authorList>
    </citation>
    <scope>NUCLEOTIDE SEQUENCE [LARGE SCALE GENOMIC DNA]</scope>
    <source>
        <strain evidence="1 2">R-45370</strain>
    </source>
</reference>
<organism evidence="1 2">
    <name type="scientific">Methylomonas lenta</name>
    <dbReference type="NCBI Taxonomy" id="980561"/>
    <lineage>
        <taxon>Bacteria</taxon>
        <taxon>Pseudomonadati</taxon>
        <taxon>Pseudomonadota</taxon>
        <taxon>Gammaproteobacteria</taxon>
        <taxon>Methylococcales</taxon>
        <taxon>Methylococcaceae</taxon>
        <taxon>Methylomonas</taxon>
    </lineage>
</organism>
<sequence length="108" mass="12499">MAKIDPDGLVRLDLNNPVFQENLLTLQKVERHAAIETLTKLRQMTWNQVYRDSGLKWEKIISIKPPNGIDAIYSLRITQTRRATAYREGEFIRLLTIASDHDSTYGKK</sequence>
<dbReference type="STRING" id="980561.A1359_14325"/>
<evidence type="ECO:0000313" key="1">
    <source>
        <dbReference type="EMBL" id="OAI11798.1"/>
    </source>
</evidence>
<dbReference type="OrthoDB" id="425602at2"/>
<dbReference type="EMBL" id="LUUI01000136">
    <property type="protein sequence ID" value="OAI11798.1"/>
    <property type="molecule type" value="Genomic_DNA"/>
</dbReference>
<gene>
    <name evidence="1" type="ORF">A1359_14325</name>
</gene>
<name>A0A177N1F8_9GAMM</name>
<dbReference type="Proteomes" id="UP000078476">
    <property type="component" value="Unassembled WGS sequence"/>
</dbReference>
<keyword evidence="2" id="KW-1185">Reference proteome</keyword>
<evidence type="ECO:0000313" key="2">
    <source>
        <dbReference type="Proteomes" id="UP000078476"/>
    </source>
</evidence>
<dbReference type="AlphaFoldDB" id="A0A177N1F8"/>
<accession>A0A177N1F8</accession>
<proteinExistence type="predicted"/>
<dbReference type="RefSeq" id="WP_066985631.1">
    <property type="nucleotide sequence ID" value="NZ_LUUI01000136.1"/>
</dbReference>